<protein>
    <recommendedName>
        <fullName evidence="1">anthranilate synthase</fullName>
        <ecNumber evidence="1">4.1.3.27</ecNumber>
    </recommendedName>
</protein>
<dbReference type="Gene3D" id="3.40.50.880">
    <property type="match status" value="1"/>
</dbReference>
<keyword evidence="2" id="KW-0315">Glutamine amidotransferase</keyword>
<evidence type="ECO:0000259" key="5">
    <source>
        <dbReference type="Pfam" id="PF00117"/>
    </source>
</evidence>
<evidence type="ECO:0000256" key="4">
    <source>
        <dbReference type="ARBA" id="ARBA00047683"/>
    </source>
</evidence>
<evidence type="ECO:0000313" key="8">
    <source>
        <dbReference type="Proteomes" id="UP000606172"/>
    </source>
</evidence>
<evidence type="ECO:0000259" key="6">
    <source>
        <dbReference type="Pfam" id="PF00425"/>
    </source>
</evidence>
<evidence type="ECO:0000256" key="1">
    <source>
        <dbReference type="ARBA" id="ARBA00012266"/>
    </source>
</evidence>
<keyword evidence="8" id="KW-1185">Reference proteome</keyword>
<dbReference type="InterPro" id="IPR006221">
    <property type="entry name" value="TrpG/PapA_dom"/>
</dbReference>
<organism evidence="7 8">
    <name type="scientific">Sinosporangium siamense</name>
    <dbReference type="NCBI Taxonomy" id="1367973"/>
    <lineage>
        <taxon>Bacteria</taxon>
        <taxon>Bacillati</taxon>
        <taxon>Actinomycetota</taxon>
        <taxon>Actinomycetes</taxon>
        <taxon>Streptosporangiales</taxon>
        <taxon>Streptosporangiaceae</taxon>
        <taxon>Sinosporangium</taxon>
    </lineage>
</organism>
<dbReference type="Pfam" id="PF00117">
    <property type="entry name" value="GATase"/>
    <property type="match status" value="1"/>
</dbReference>
<dbReference type="InterPro" id="IPR005801">
    <property type="entry name" value="ADC_synthase"/>
</dbReference>
<dbReference type="EC" id="4.1.3.27" evidence="1"/>
<dbReference type="GO" id="GO:0004049">
    <property type="term" value="F:anthranilate synthase activity"/>
    <property type="evidence" value="ECO:0007669"/>
    <property type="project" value="UniProtKB-EC"/>
</dbReference>
<dbReference type="RefSeq" id="WP_239128497.1">
    <property type="nucleotide sequence ID" value="NZ_BOOW01000004.1"/>
</dbReference>
<comment type="catalytic activity">
    <reaction evidence="4">
        <text>chorismate + L-glutamine = anthranilate + pyruvate + L-glutamate + H(+)</text>
        <dbReference type="Rhea" id="RHEA:21732"/>
        <dbReference type="ChEBI" id="CHEBI:15361"/>
        <dbReference type="ChEBI" id="CHEBI:15378"/>
        <dbReference type="ChEBI" id="CHEBI:16567"/>
        <dbReference type="ChEBI" id="CHEBI:29748"/>
        <dbReference type="ChEBI" id="CHEBI:29985"/>
        <dbReference type="ChEBI" id="CHEBI:58359"/>
        <dbReference type="EC" id="4.1.3.27"/>
    </reaction>
</comment>
<accession>A0A919RC34</accession>
<comment type="caution">
    <text evidence="7">The sequence shown here is derived from an EMBL/GenBank/DDBJ whole genome shotgun (WGS) entry which is preliminary data.</text>
</comment>
<dbReference type="SUPFAM" id="SSF52317">
    <property type="entry name" value="Class I glutamine amidotransferase-like"/>
    <property type="match status" value="1"/>
</dbReference>
<dbReference type="InterPro" id="IPR019999">
    <property type="entry name" value="Anth_synth_I-like"/>
</dbReference>
<dbReference type="Gene3D" id="3.60.120.10">
    <property type="entry name" value="Anthranilate synthase"/>
    <property type="match status" value="1"/>
</dbReference>
<sequence>MTDLLDRLHESPAFALLHRPESGAPGMLDVLLGEVTEVARLADLPLDDQAPAQGRPWHEVLAIIPFRQIRERGYACADDGVPLLAMKVTDQEVIPAAQALPRLPDRLISTTGGEFDVSDDQYAEIVHRVLKEAIGEGQGANFVIKRSFVTTIDDYTPAHALAFFSRLLAMESGAYWTFLVHTAERTFVGATPERHLTLRDGTATMNPISGTYRYPPTGPVLGDLMDFLADRKESEELYMVLDEELKMMTRFCAPGVRVAGPRLKEMSRLAHTEYYIEGTSDWDVRDILRESMFAPTVTGSPLENACRVINRYEPHSRGYYSGAMALIGRDASGSRTLDSAILIRTAEIDAGGETRIGVGATLVRHSDPMSEVAETRAKAAGLLAALAPGTGMRLGHHPDVRAALARRNSDISGFWLGYGSAEGRDLVGVRALIVDAEDTFTSMLDHQLRALGMAVTVRRYDDDPRLSGHDFIVLGPGPGDPRDLTHPKIAYLDRAVRELLGGQTPFLAVCLSHQVLCRVLGFALCRRAVPNQGAPRTIGLFGATECVGFYNTFAARSDAAARGDVELCLDPDNGEIHALRGAHFASIQFHAESVLTRNGPRILASLIRRAMTS</sequence>
<feature type="domain" description="Chorismate-utilising enzyme C-terminal" evidence="6">
    <location>
        <begin position="119"/>
        <end position="378"/>
    </location>
</feature>
<dbReference type="EMBL" id="BOOW01000004">
    <property type="protein sequence ID" value="GII90035.1"/>
    <property type="molecule type" value="Genomic_DNA"/>
</dbReference>
<keyword evidence="3" id="KW-0456">Lyase</keyword>
<dbReference type="PRINTS" id="PR00096">
    <property type="entry name" value="GATASE"/>
</dbReference>
<dbReference type="Pfam" id="PF00425">
    <property type="entry name" value="Chorismate_bind"/>
    <property type="match status" value="1"/>
</dbReference>
<feature type="domain" description="Glutamine amidotransferase" evidence="5">
    <location>
        <begin position="432"/>
        <end position="605"/>
    </location>
</feature>
<gene>
    <name evidence="7" type="primary">phzE1</name>
    <name evidence="7" type="ORF">Ssi02_02660</name>
</gene>
<dbReference type="SUPFAM" id="SSF56322">
    <property type="entry name" value="ADC synthase"/>
    <property type="match status" value="1"/>
</dbReference>
<evidence type="ECO:0000256" key="2">
    <source>
        <dbReference type="ARBA" id="ARBA00022962"/>
    </source>
</evidence>
<evidence type="ECO:0000313" key="7">
    <source>
        <dbReference type="EMBL" id="GII90035.1"/>
    </source>
</evidence>
<proteinExistence type="predicted"/>
<dbReference type="Proteomes" id="UP000606172">
    <property type="component" value="Unassembled WGS sequence"/>
</dbReference>
<evidence type="ECO:0000256" key="3">
    <source>
        <dbReference type="ARBA" id="ARBA00023239"/>
    </source>
</evidence>
<dbReference type="GO" id="GO:0000162">
    <property type="term" value="P:L-tryptophan biosynthetic process"/>
    <property type="evidence" value="ECO:0007669"/>
    <property type="project" value="TreeGrafter"/>
</dbReference>
<name>A0A919RC34_9ACTN</name>
<dbReference type="PRINTS" id="PR00097">
    <property type="entry name" value="ANTSNTHASEII"/>
</dbReference>
<dbReference type="CDD" id="cd01743">
    <property type="entry name" value="GATase1_Anthranilate_Synthase"/>
    <property type="match status" value="1"/>
</dbReference>
<dbReference type="PROSITE" id="PS51273">
    <property type="entry name" value="GATASE_TYPE_1"/>
    <property type="match status" value="1"/>
</dbReference>
<dbReference type="InterPro" id="IPR015890">
    <property type="entry name" value="Chorismate_C"/>
</dbReference>
<reference evidence="7" key="1">
    <citation type="submission" date="2021-01" db="EMBL/GenBank/DDBJ databases">
        <title>Whole genome shotgun sequence of Sinosporangium siamense NBRC 109515.</title>
        <authorList>
            <person name="Komaki H."/>
            <person name="Tamura T."/>
        </authorList>
    </citation>
    <scope>NUCLEOTIDE SEQUENCE</scope>
    <source>
        <strain evidence="7">NBRC 109515</strain>
    </source>
</reference>
<dbReference type="AlphaFoldDB" id="A0A919RC34"/>
<dbReference type="InterPro" id="IPR017926">
    <property type="entry name" value="GATASE"/>
</dbReference>
<dbReference type="PANTHER" id="PTHR11236">
    <property type="entry name" value="AMINOBENZOATE/ANTHRANILATE SYNTHASE"/>
    <property type="match status" value="1"/>
</dbReference>
<dbReference type="PANTHER" id="PTHR11236:SF49">
    <property type="entry name" value="ANTHRANILATE SYNTHASE COMPONENT 1"/>
    <property type="match status" value="1"/>
</dbReference>
<dbReference type="InterPro" id="IPR029062">
    <property type="entry name" value="Class_I_gatase-like"/>
</dbReference>